<evidence type="ECO:0000256" key="7">
    <source>
        <dbReference type="ARBA" id="ARBA00023180"/>
    </source>
</evidence>
<proteinExistence type="inferred from homology"/>
<evidence type="ECO:0000256" key="3">
    <source>
        <dbReference type="ARBA" id="ARBA00022692"/>
    </source>
</evidence>
<dbReference type="Proteomes" id="UP000305067">
    <property type="component" value="Unassembled WGS sequence"/>
</dbReference>
<name>A0A5C3R0W0_9AGAR</name>
<evidence type="ECO:0000256" key="9">
    <source>
        <dbReference type="SAM" id="Phobius"/>
    </source>
</evidence>
<evidence type="ECO:0000256" key="4">
    <source>
        <dbReference type="ARBA" id="ARBA00022968"/>
    </source>
</evidence>
<dbReference type="InterPro" id="IPR000757">
    <property type="entry name" value="Beta-glucanase-like"/>
</dbReference>
<keyword evidence="8" id="KW-0961">Cell wall biogenesis/degradation</keyword>
<organism evidence="11 12">
    <name type="scientific">Pterulicium gracile</name>
    <dbReference type="NCBI Taxonomy" id="1884261"/>
    <lineage>
        <taxon>Eukaryota</taxon>
        <taxon>Fungi</taxon>
        <taxon>Dikarya</taxon>
        <taxon>Basidiomycota</taxon>
        <taxon>Agaricomycotina</taxon>
        <taxon>Agaricomycetes</taxon>
        <taxon>Agaricomycetidae</taxon>
        <taxon>Agaricales</taxon>
        <taxon>Pleurotineae</taxon>
        <taxon>Pterulaceae</taxon>
        <taxon>Pterulicium</taxon>
    </lineage>
</organism>
<evidence type="ECO:0000256" key="2">
    <source>
        <dbReference type="ARBA" id="ARBA00010962"/>
    </source>
</evidence>
<evidence type="ECO:0000256" key="8">
    <source>
        <dbReference type="ARBA" id="ARBA00023316"/>
    </source>
</evidence>
<dbReference type="Gene3D" id="2.60.120.200">
    <property type="match status" value="2"/>
</dbReference>
<dbReference type="OrthoDB" id="412647at2759"/>
<keyword evidence="12" id="KW-1185">Reference proteome</keyword>
<evidence type="ECO:0000256" key="6">
    <source>
        <dbReference type="ARBA" id="ARBA00023136"/>
    </source>
</evidence>
<keyword evidence="6 9" id="KW-0472">Membrane</keyword>
<evidence type="ECO:0000313" key="12">
    <source>
        <dbReference type="Proteomes" id="UP000305067"/>
    </source>
</evidence>
<keyword evidence="5 9" id="KW-1133">Transmembrane helix</keyword>
<sequence>MPGAGSEGHAYFRADSANFSSFESQSQYHYESLIAKSGSDKELQYFLPPDPAQWGSDVSRNSRFDAEDALHDPDRVERRLSAQLLSVRAWTNLGCLLLVIFGILALFIGFPVITFFMRPEMSRLGGFNLGGINATGQVPTMPGNYALIDKDTPKDVYQKPSWLDPSVEMQLVFSDEFNTEGRTFYPGDDPYWEAVDLHYWGTGNLEWYDPIAITTNGGALQITLSQTPSHGLNYQGGMIASWNKFCFTGGLIEASVTLPGANNVAGLWPAIWTLGNLGRAGYGATLEGLVSLSMTPLHSPFITELHHCQWPYSYDTCDVGTLPNQTLNGLPLAATNSGPQGSPYNGALSFQAGQRLSRCTCAGESHPGPVHKDGSFVGRAAPEIDIFEAQMHTAPDGTYGGAVSQSAQWAPFNHEFVWDNSSANFQITDPTVSALNSYLGSPLQQASSVVSTTDQGCYQDSTGCLSVYGFEYKPGFDAGYISWINNNQLAWTLRSAGMGPDPLVEISDRPIPEEPMYIIMNLGMSESFGHVDLANLVFPAIMSVDYVRVYQPMNAVNIGCDPPGAPTAEYIATYMEAYTNPNYTTWVDDFKQPMPKNRLVDTC</sequence>
<comment type="similarity">
    <text evidence="2">Belongs to the SKN1/KRE6 family.</text>
</comment>
<keyword evidence="7" id="KW-0325">Glycoprotein</keyword>
<dbReference type="GO" id="GO:0015926">
    <property type="term" value="F:glucosidase activity"/>
    <property type="evidence" value="ECO:0007669"/>
    <property type="project" value="TreeGrafter"/>
</dbReference>
<evidence type="ECO:0000256" key="5">
    <source>
        <dbReference type="ARBA" id="ARBA00022989"/>
    </source>
</evidence>
<dbReference type="GO" id="GO:0031505">
    <property type="term" value="P:fungal-type cell wall organization"/>
    <property type="evidence" value="ECO:0007669"/>
    <property type="project" value="TreeGrafter"/>
</dbReference>
<dbReference type="GO" id="GO:0005886">
    <property type="term" value="C:plasma membrane"/>
    <property type="evidence" value="ECO:0007669"/>
    <property type="project" value="TreeGrafter"/>
</dbReference>
<feature type="domain" description="GH16" evidence="10">
    <location>
        <begin position="160"/>
        <end position="555"/>
    </location>
</feature>
<feature type="transmembrane region" description="Helical" evidence="9">
    <location>
        <begin position="89"/>
        <end position="116"/>
    </location>
</feature>
<dbReference type="GO" id="GO:0006078">
    <property type="term" value="P:(1-&gt;6)-beta-D-glucan biosynthetic process"/>
    <property type="evidence" value="ECO:0007669"/>
    <property type="project" value="TreeGrafter"/>
</dbReference>
<comment type="subcellular location">
    <subcellularLocation>
        <location evidence="1">Membrane</location>
        <topology evidence="1">Single-pass type II membrane protein</topology>
    </subcellularLocation>
</comment>
<dbReference type="AlphaFoldDB" id="A0A5C3R0W0"/>
<evidence type="ECO:0000256" key="1">
    <source>
        <dbReference type="ARBA" id="ARBA00004606"/>
    </source>
</evidence>
<keyword evidence="4" id="KW-0735">Signal-anchor</keyword>
<dbReference type="PROSITE" id="PS51762">
    <property type="entry name" value="GH16_2"/>
    <property type="match status" value="1"/>
</dbReference>
<reference evidence="11 12" key="1">
    <citation type="journal article" date="2019" name="Nat. Ecol. Evol.">
        <title>Megaphylogeny resolves global patterns of mushroom evolution.</title>
        <authorList>
            <person name="Varga T."/>
            <person name="Krizsan K."/>
            <person name="Foldi C."/>
            <person name="Dima B."/>
            <person name="Sanchez-Garcia M."/>
            <person name="Sanchez-Ramirez S."/>
            <person name="Szollosi G.J."/>
            <person name="Szarkandi J.G."/>
            <person name="Papp V."/>
            <person name="Albert L."/>
            <person name="Andreopoulos W."/>
            <person name="Angelini C."/>
            <person name="Antonin V."/>
            <person name="Barry K.W."/>
            <person name="Bougher N.L."/>
            <person name="Buchanan P."/>
            <person name="Buyck B."/>
            <person name="Bense V."/>
            <person name="Catcheside P."/>
            <person name="Chovatia M."/>
            <person name="Cooper J."/>
            <person name="Damon W."/>
            <person name="Desjardin D."/>
            <person name="Finy P."/>
            <person name="Geml J."/>
            <person name="Haridas S."/>
            <person name="Hughes K."/>
            <person name="Justo A."/>
            <person name="Karasinski D."/>
            <person name="Kautmanova I."/>
            <person name="Kiss B."/>
            <person name="Kocsube S."/>
            <person name="Kotiranta H."/>
            <person name="LaButti K.M."/>
            <person name="Lechner B.E."/>
            <person name="Liimatainen K."/>
            <person name="Lipzen A."/>
            <person name="Lukacs Z."/>
            <person name="Mihaltcheva S."/>
            <person name="Morgado L.N."/>
            <person name="Niskanen T."/>
            <person name="Noordeloos M.E."/>
            <person name="Ohm R.A."/>
            <person name="Ortiz-Santana B."/>
            <person name="Ovrebo C."/>
            <person name="Racz N."/>
            <person name="Riley R."/>
            <person name="Savchenko A."/>
            <person name="Shiryaev A."/>
            <person name="Soop K."/>
            <person name="Spirin V."/>
            <person name="Szebenyi C."/>
            <person name="Tomsovsky M."/>
            <person name="Tulloss R.E."/>
            <person name="Uehling J."/>
            <person name="Grigoriev I.V."/>
            <person name="Vagvolgyi C."/>
            <person name="Papp T."/>
            <person name="Martin F.M."/>
            <person name="Miettinen O."/>
            <person name="Hibbett D.S."/>
            <person name="Nagy L.G."/>
        </authorList>
    </citation>
    <scope>NUCLEOTIDE SEQUENCE [LARGE SCALE GENOMIC DNA]</scope>
    <source>
        <strain evidence="11 12">CBS 309.79</strain>
    </source>
</reference>
<dbReference type="FunFam" id="2.60.120.200:FF:000259">
    <property type="entry name" value="Chromosome 9, whole genome shotgun sequence"/>
    <property type="match status" value="1"/>
</dbReference>
<dbReference type="InterPro" id="IPR005629">
    <property type="entry name" value="Skn1/Kre6/Sbg1"/>
</dbReference>
<dbReference type="STRING" id="1884261.A0A5C3R0W0"/>
<dbReference type="SUPFAM" id="SSF49899">
    <property type="entry name" value="Concanavalin A-like lectins/glucanases"/>
    <property type="match status" value="1"/>
</dbReference>
<dbReference type="EMBL" id="ML178814">
    <property type="protein sequence ID" value="TFL07845.1"/>
    <property type="molecule type" value="Genomic_DNA"/>
</dbReference>
<gene>
    <name evidence="11" type="ORF">BDV98DRAFT_39349</name>
</gene>
<accession>A0A5C3R0W0</accession>
<dbReference type="PANTHER" id="PTHR31361:SF1">
    <property type="entry name" value="BETA-GLUCAN SYNTHESIS-ASSOCIATED PROTEIN KRE6-RELATED"/>
    <property type="match status" value="1"/>
</dbReference>
<evidence type="ECO:0000313" key="11">
    <source>
        <dbReference type="EMBL" id="TFL07845.1"/>
    </source>
</evidence>
<evidence type="ECO:0000259" key="10">
    <source>
        <dbReference type="PROSITE" id="PS51762"/>
    </source>
</evidence>
<dbReference type="Pfam" id="PF03935">
    <property type="entry name" value="SKN1_KRE6_Sbg1"/>
    <property type="match status" value="1"/>
</dbReference>
<keyword evidence="3 9" id="KW-0812">Transmembrane</keyword>
<dbReference type="GO" id="GO:0005789">
    <property type="term" value="C:endoplasmic reticulum membrane"/>
    <property type="evidence" value="ECO:0007669"/>
    <property type="project" value="TreeGrafter"/>
</dbReference>
<dbReference type="InterPro" id="IPR013320">
    <property type="entry name" value="ConA-like_dom_sf"/>
</dbReference>
<dbReference type="PANTHER" id="PTHR31361">
    <property type="entry name" value="BETA-GLUCAN SYNTHESIS-ASSOCIATED PROTEIN KRE6-RELATED"/>
    <property type="match status" value="1"/>
</dbReference>
<protein>
    <submittedName>
        <fullName evidence="11">Beta-glucan synthesis-associated protein</fullName>
    </submittedName>
</protein>